<accession>A0ABM7Q0L4</accession>
<dbReference type="PROSITE" id="PS51736">
    <property type="entry name" value="RECOMBINASES_3"/>
    <property type="match status" value="1"/>
</dbReference>
<evidence type="ECO:0000256" key="1">
    <source>
        <dbReference type="ARBA" id="ARBA00022908"/>
    </source>
</evidence>
<dbReference type="Gene3D" id="1.10.10.60">
    <property type="entry name" value="Homeodomain-like"/>
    <property type="match status" value="1"/>
</dbReference>
<dbReference type="SMART" id="SM00857">
    <property type="entry name" value="Resolvase"/>
    <property type="match status" value="1"/>
</dbReference>
<dbReference type="Gene3D" id="3.40.50.1390">
    <property type="entry name" value="Resolvase, N-terminal catalytic domain"/>
    <property type="match status" value="1"/>
</dbReference>
<dbReference type="InterPro" id="IPR050639">
    <property type="entry name" value="SSR_resolvase"/>
</dbReference>
<dbReference type="PANTHER" id="PTHR30461">
    <property type="entry name" value="DNA-INVERTASE FROM LAMBDOID PROPHAGE"/>
    <property type="match status" value="1"/>
</dbReference>
<keyword evidence="6" id="KW-1185">Reference proteome</keyword>
<evidence type="ECO:0000256" key="2">
    <source>
        <dbReference type="ARBA" id="ARBA00023125"/>
    </source>
</evidence>
<evidence type="ECO:0000313" key="6">
    <source>
        <dbReference type="Proteomes" id="UP001319861"/>
    </source>
</evidence>
<dbReference type="PROSITE" id="PS00398">
    <property type="entry name" value="RECOMBINASES_2"/>
    <property type="match status" value="1"/>
</dbReference>
<dbReference type="CDD" id="cd00569">
    <property type="entry name" value="HTH_Hin_like"/>
    <property type="match status" value="1"/>
</dbReference>
<keyword evidence="1" id="KW-0229">DNA integration</keyword>
<evidence type="ECO:0000259" key="4">
    <source>
        <dbReference type="PROSITE" id="PS51736"/>
    </source>
</evidence>
<feature type="domain" description="Resolvase/invertase-type recombinase catalytic" evidence="4">
    <location>
        <begin position="19"/>
        <end position="160"/>
    </location>
</feature>
<name>A0ABM7Q0L4_SINCY</name>
<dbReference type="Pfam" id="PF00239">
    <property type="entry name" value="Resolvase"/>
    <property type="match status" value="1"/>
</dbReference>
<proteinExistence type="predicted"/>
<protein>
    <submittedName>
        <fullName evidence="5">TniR protein</fullName>
    </submittedName>
</protein>
<organism evidence="5 6">
    <name type="scientific">Sinomonas cyclohexanicum</name>
    <name type="common">Corynebacterium cyclohexanicum</name>
    <dbReference type="NCBI Taxonomy" id="322009"/>
    <lineage>
        <taxon>Bacteria</taxon>
        <taxon>Bacillati</taxon>
        <taxon>Actinomycetota</taxon>
        <taxon>Actinomycetes</taxon>
        <taxon>Micrococcales</taxon>
        <taxon>Micrococcaceae</taxon>
        <taxon>Sinomonas</taxon>
    </lineage>
</organism>
<dbReference type="PANTHER" id="PTHR30461:SF2">
    <property type="entry name" value="SERINE RECOMBINASE PINE-RELATED"/>
    <property type="match status" value="1"/>
</dbReference>
<keyword evidence="3" id="KW-0233">DNA recombination</keyword>
<evidence type="ECO:0000313" key="5">
    <source>
        <dbReference type="EMBL" id="BCT78112.1"/>
    </source>
</evidence>
<dbReference type="InterPro" id="IPR036162">
    <property type="entry name" value="Resolvase-like_N_sf"/>
</dbReference>
<evidence type="ECO:0000256" key="3">
    <source>
        <dbReference type="ARBA" id="ARBA00023172"/>
    </source>
</evidence>
<reference evidence="5 6" key="1">
    <citation type="journal article" date="2021" name="J. Biosci. Bioeng.">
        <title>Identification and characterization of a chc gene cluster responsible for the aromatization pathway of cyclohexanecarboxylate degradation in Sinomonas cyclohexanicum ATCC 51369.</title>
        <authorList>
            <person name="Yamamoto T."/>
            <person name="Hasegawa Y."/>
            <person name="Lau P.C.K."/>
            <person name="Iwaki H."/>
        </authorList>
    </citation>
    <scope>NUCLEOTIDE SEQUENCE [LARGE SCALE GENOMIC DNA]</scope>
    <source>
        <strain evidence="5 6">ATCC 51369</strain>
    </source>
</reference>
<dbReference type="InterPro" id="IPR006119">
    <property type="entry name" value="Resolv_N"/>
</dbReference>
<dbReference type="InterPro" id="IPR006118">
    <property type="entry name" value="Recombinase_CS"/>
</dbReference>
<sequence>MRVTQSAVYVMKAREGIGVLVGYVRVSKADGSQTTDLQRDALLAAAGVGAEAVYEDRASGKRDDRPELAACLKALRPGDTLVVWKLDRLGRDLRHLVNIVHDLTERGIGLRVLTGQGAAVDTTTATGKLVFGIFAALAEYERELIRERTIAGLASARARGRTGGRPYKMTPAKLRLAMASMGRPETRVGDLCDELGISRQTLYRHLSPTGELRPDGQRLLARAGGRRG</sequence>
<keyword evidence="2" id="KW-0238">DNA-binding</keyword>
<gene>
    <name evidence="5" type="ORF">SCMU_39540</name>
</gene>
<dbReference type="Proteomes" id="UP001319861">
    <property type="component" value="Chromosome"/>
</dbReference>
<dbReference type="SUPFAM" id="SSF53041">
    <property type="entry name" value="Resolvase-like"/>
    <property type="match status" value="1"/>
</dbReference>
<dbReference type="CDD" id="cd03768">
    <property type="entry name" value="SR_ResInv"/>
    <property type="match status" value="1"/>
</dbReference>
<dbReference type="EMBL" id="AP024525">
    <property type="protein sequence ID" value="BCT78112.1"/>
    <property type="molecule type" value="Genomic_DNA"/>
</dbReference>